<dbReference type="PANTHER" id="PTHR46588">
    <property type="entry name" value="SERINE/THREONINE/TYROSINE-INTERACTING PROTEIN"/>
    <property type="match status" value="1"/>
</dbReference>
<gene>
    <name evidence="4" type="ORF">PGQ11_006443</name>
</gene>
<comment type="caution">
    <text evidence="4">The sequence shown here is derived from an EMBL/GenBank/DDBJ whole genome shotgun (WGS) entry which is preliminary data.</text>
</comment>
<dbReference type="SUPFAM" id="SSF52799">
    <property type="entry name" value="(Phosphotyrosine protein) phosphatases II"/>
    <property type="match status" value="1"/>
</dbReference>
<proteinExistence type="inferred from homology"/>
<dbReference type="Gene3D" id="3.90.190.10">
    <property type="entry name" value="Protein tyrosine phosphatase superfamily"/>
    <property type="match status" value="1"/>
</dbReference>
<accession>A0ABR2ISU1</accession>
<dbReference type="Proteomes" id="UP001390339">
    <property type="component" value="Unassembled WGS sequence"/>
</dbReference>
<dbReference type="InterPro" id="IPR029021">
    <property type="entry name" value="Prot-tyrosine_phosphatase-like"/>
</dbReference>
<protein>
    <submittedName>
        <fullName evidence="4">Protein-tyrosine phosphatase-like protein</fullName>
    </submittedName>
</protein>
<feature type="region of interest" description="Disordered" evidence="2">
    <location>
        <begin position="280"/>
        <end position="331"/>
    </location>
</feature>
<reference evidence="4 5" key="1">
    <citation type="journal article" date="2024" name="IMA Fungus">
        <title>Apiospora arundinis, a panoply of carbohydrate-active enzymes and secondary metabolites.</title>
        <authorList>
            <person name="Sorensen T."/>
            <person name="Petersen C."/>
            <person name="Muurmann A.T."/>
            <person name="Christiansen J.V."/>
            <person name="Brundto M.L."/>
            <person name="Overgaard C.K."/>
            <person name="Boysen A.T."/>
            <person name="Wollenberg R.D."/>
            <person name="Larsen T.O."/>
            <person name="Sorensen J.L."/>
            <person name="Nielsen K.L."/>
            <person name="Sondergaard T.E."/>
        </authorList>
    </citation>
    <scope>NUCLEOTIDE SEQUENCE [LARGE SCALE GENOMIC DNA]</scope>
    <source>
        <strain evidence="4 5">AAU 773</strain>
    </source>
</reference>
<evidence type="ECO:0000313" key="5">
    <source>
        <dbReference type="Proteomes" id="UP001390339"/>
    </source>
</evidence>
<evidence type="ECO:0000313" key="4">
    <source>
        <dbReference type="EMBL" id="KAK8867865.1"/>
    </source>
</evidence>
<dbReference type="InterPro" id="IPR052449">
    <property type="entry name" value="STYX-Interacting_Phosphatase"/>
</dbReference>
<evidence type="ECO:0000259" key="3">
    <source>
        <dbReference type="SMART" id="SM00195"/>
    </source>
</evidence>
<feature type="compositionally biased region" description="Basic and acidic residues" evidence="2">
    <location>
        <begin position="321"/>
        <end position="331"/>
    </location>
</feature>
<dbReference type="InterPro" id="IPR000340">
    <property type="entry name" value="Dual-sp_phosphatase_cat-dom"/>
</dbReference>
<evidence type="ECO:0000256" key="2">
    <source>
        <dbReference type="SAM" id="MobiDB-lite"/>
    </source>
</evidence>
<dbReference type="InterPro" id="IPR020422">
    <property type="entry name" value="TYR_PHOSPHATASE_DUAL_dom"/>
</dbReference>
<dbReference type="PANTHER" id="PTHR46588:SF1">
    <property type="entry name" value="SERINE_THREONINE_TYROSINE-INTERACTING PROTEIN"/>
    <property type="match status" value="1"/>
</dbReference>
<evidence type="ECO:0000256" key="1">
    <source>
        <dbReference type="ARBA" id="ARBA00009649"/>
    </source>
</evidence>
<dbReference type="SMART" id="SM00195">
    <property type="entry name" value="DSPc"/>
    <property type="match status" value="1"/>
</dbReference>
<comment type="similarity">
    <text evidence="1">Belongs to the protein-tyrosine phosphatase family. Non-receptor class subfamily.</text>
</comment>
<feature type="domain" description="Tyrosine-protein phosphatase" evidence="3">
    <location>
        <begin position="95"/>
        <end position="268"/>
    </location>
</feature>
<dbReference type="CDD" id="cd14498">
    <property type="entry name" value="DSP"/>
    <property type="match status" value="1"/>
</dbReference>
<sequence>MADFEATPPASIQQRPYQPTVPVVPYSLRPPSPPSIPIPAPALSSNSGPIKIVPSYANVDPADLTPDQLDIITGGFREQSARDITSAWKYNERRSAQAILDCLYLGPSNVARDLDWLTKNGITMLLAVRDSSMVQARLMFVDGIAQQLGIQADYVDVSGHTGMIRSLPEAVRKINNHLLDVYHRQAVPAAAGQAAEGSMLINRQDFKRGKVLVFCETGNERSPIVVIAYMMAVLGMSMVRACQFIHYRRFCVSLTDEAKFLLQTYEGLLEARRTVNQYQHAMGTTSVSPRPKLRRTADEMDEDDEQDSNTRPRPGLAPFVDSKDMDLEMAT</sequence>
<dbReference type="Pfam" id="PF00782">
    <property type="entry name" value="DSPc"/>
    <property type="match status" value="1"/>
</dbReference>
<keyword evidence="5" id="KW-1185">Reference proteome</keyword>
<dbReference type="EMBL" id="JAPCWZ010000004">
    <property type="protein sequence ID" value="KAK8867865.1"/>
    <property type="molecule type" value="Genomic_DNA"/>
</dbReference>
<name>A0ABR2ISU1_9PEZI</name>
<organism evidence="4 5">
    <name type="scientific">Apiospora arundinis</name>
    <dbReference type="NCBI Taxonomy" id="335852"/>
    <lineage>
        <taxon>Eukaryota</taxon>
        <taxon>Fungi</taxon>
        <taxon>Dikarya</taxon>
        <taxon>Ascomycota</taxon>
        <taxon>Pezizomycotina</taxon>
        <taxon>Sordariomycetes</taxon>
        <taxon>Xylariomycetidae</taxon>
        <taxon>Amphisphaeriales</taxon>
        <taxon>Apiosporaceae</taxon>
        <taxon>Apiospora</taxon>
    </lineage>
</organism>